<dbReference type="EMBL" id="QXCT01000001">
    <property type="protein sequence ID" value="MDW9251921.1"/>
    <property type="molecule type" value="Genomic_DNA"/>
</dbReference>
<evidence type="ECO:0000313" key="2">
    <source>
        <dbReference type="Proteomes" id="UP001272137"/>
    </source>
</evidence>
<dbReference type="Proteomes" id="UP001272137">
    <property type="component" value="Unassembled WGS sequence"/>
</dbReference>
<name>A0AAW9CVZ6_BURTH</name>
<protein>
    <submittedName>
        <fullName evidence="1">Uncharacterized protein</fullName>
    </submittedName>
</protein>
<evidence type="ECO:0000313" key="1">
    <source>
        <dbReference type="EMBL" id="MDW9251921.1"/>
    </source>
</evidence>
<sequence>MRNHAIANRTITRERYRTPRRRARRIRLVARRWSDDPRNVPGPMIQP</sequence>
<proteinExistence type="predicted"/>
<organism evidence="1 2">
    <name type="scientific">Burkholderia thailandensis</name>
    <dbReference type="NCBI Taxonomy" id="57975"/>
    <lineage>
        <taxon>Bacteria</taxon>
        <taxon>Pseudomonadati</taxon>
        <taxon>Pseudomonadota</taxon>
        <taxon>Betaproteobacteria</taxon>
        <taxon>Burkholderiales</taxon>
        <taxon>Burkholderiaceae</taxon>
        <taxon>Burkholderia</taxon>
        <taxon>pseudomallei group</taxon>
    </lineage>
</organism>
<gene>
    <name evidence="1" type="ORF">C7S16_6546</name>
</gene>
<accession>A0AAW9CVZ6</accession>
<reference evidence="1" key="1">
    <citation type="submission" date="2018-08" db="EMBL/GenBank/DDBJ databases">
        <title>Identification of Burkholderia cepacia strains that express a Burkholderia pseudomallei-like capsular polysaccharide.</title>
        <authorList>
            <person name="Burtnick M.N."/>
            <person name="Vongsouvath M."/>
            <person name="Newton P."/>
            <person name="Wuthiekanun V."/>
            <person name="Limmathurotsakul D."/>
            <person name="Brett P.J."/>
            <person name="Chantratita N."/>
            <person name="Dance D.A."/>
        </authorList>
    </citation>
    <scope>NUCLEOTIDE SEQUENCE</scope>
    <source>
        <strain evidence="1">SBXCC001</strain>
    </source>
</reference>
<dbReference type="AlphaFoldDB" id="A0AAW9CVZ6"/>
<comment type="caution">
    <text evidence="1">The sequence shown here is derived from an EMBL/GenBank/DDBJ whole genome shotgun (WGS) entry which is preliminary data.</text>
</comment>